<dbReference type="PROSITE" id="PS50011">
    <property type="entry name" value="PROTEIN_KINASE_DOM"/>
    <property type="match status" value="1"/>
</dbReference>
<evidence type="ECO:0000256" key="2">
    <source>
        <dbReference type="ARBA" id="ARBA00022614"/>
    </source>
</evidence>
<evidence type="ECO:0000256" key="1">
    <source>
        <dbReference type="ARBA" id="ARBA00004370"/>
    </source>
</evidence>
<gene>
    <name evidence="10" type="ORF">POTOM_049999</name>
</gene>
<keyword evidence="2" id="KW-0433">Leucine-rich repeat</keyword>
<dbReference type="GO" id="GO:0033612">
    <property type="term" value="F:receptor serine/threonine kinase binding"/>
    <property type="evidence" value="ECO:0007669"/>
    <property type="project" value="TreeGrafter"/>
</dbReference>
<reference evidence="10" key="1">
    <citation type="journal article" date="2020" name="bioRxiv">
        <title>Hybrid origin of Populus tomentosa Carr. identified through genome sequencing and phylogenomic analysis.</title>
        <authorList>
            <person name="An X."/>
            <person name="Gao K."/>
            <person name="Chen Z."/>
            <person name="Li J."/>
            <person name="Yang X."/>
            <person name="Yang X."/>
            <person name="Zhou J."/>
            <person name="Guo T."/>
            <person name="Zhao T."/>
            <person name="Huang S."/>
            <person name="Miao D."/>
            <person name="Khan W.U."/>
            <person name="Rao P."/>
            <person name="Ye M."/>
            <person name="Lei B."/>
            <person name="Liao W."/>
            <person name="Wang J."/>
            <person name="Ji L."/>
            <person name="Li Y."/>
            <person name="Guo B."/>
            <person name="Mustafa N.S."/>
            <person name="Li S."/>
            <person name="Yun Q."/>
            <person name="Keller S.R."/>
            <person name="Mao J."/>
            <person name="Zhang R."/>
            <person name="Strauss S.H."/>
        </authorList>
    </citation>
    <scope>NUCLEOTIDE SEQUENCE</scope>
    <source>
        <strain evidence="10">GM15</strain>
        <tissue evidence="10">Leaf</tissue>
    </source>
</reference>
<feature type="compositionally biased region" description="Polar residues" evidence="8">
    <location>
        <begin position="347"/>
        <end position="364"/>
    </location>
</feature>
<evidence type="ECO:0000256" key="7">
    <source>
        <dbReference type="ARBA" id="ARBA00023180"/>
    </source>
</evidence>
<feature type="region of interest" description="Disordered" evidence="8">
    <location>
        <begin position="326"/>
        <end position="364"/>
    </location>
</feature>
<dbReference type="GO" id="GO:0004672">
    <property type="term" value="F:protein kinase activity"/>
    <property type="evidence" value="ECO:0007669"/>
    <property type="project" value="InterPro"/>
</dbReference>
<dbReference type="InterPro" id="IPR050647">
    <property type="entry name" value="Plant_LRR-RLKs"/>
</dbReference>
<dbReference type="PANTHER" id="PTHR48056:SF34">
    <property type="entry name" value="LRR RECEPTOR-LIKE SERINE_THREONINE-PROTEIN KINASE ERL1"/>
    <property type="match status" value="1"/>
</dbReference>
<dbReference type="PANTHER" id="PTHR48056">
    <property type="entry name" value="LRR RECEPTOR-LIKE SERINE/THREONINE-PROTEIN KINASE-RELATED"/>
    <property type="match status" value="1"/>
</dbReference>
<dbReference type="Pfam" id="PF13976">
    <property type="entry name" value="gag_pre-integrs"/>
    <property type="match status" value="1"/>
</dbReference>
<dbReference type="InterPro" id="IPR054722">
    <property type="entry name" value="PolX-like_BBD"/>
</dbReference>
<evidence type="ECO:0000256" key="4">
    <source>
        <dbReference type="ARBA" id="ARBA00022737"/>
    </source>
</evidence>
<feature type="region of interest" description="Disordered" evidence="8">
    <location>
        <begin position="29"/>
        <end position="49"/>
    </location>
</feature>
<dbReference type="Pfam" id="PF00560">
    <property type="entry name" value="LRR_1"/>
    <property type="match status" value="2"/>
</dbReference>
<dbReference type="AlphaFoldDB" id="A0A8X7Y6V9"/>
<evidence type="ECO:0000256" key="6">
    <source>
        <dbReference type="ARBA" id="ARBA00023136"/>
    </source>
</evidence>
<dbReference type="InterPro" id="IPR025724">
    <property type="entry name" value="GAG-pre-integrase_dom"/>
</dbReference>
<proteinExistence type="predicted"/>
<dbReference type="Pfam" id="PF07714">
    <property type="entry name" value="PK_Tyr_Ser-Thr"/>
    <property type="match status" value="1"/>
</dbReference>
<dbReference type="Pfam" id="PF14223">
    <property type="entry name" value="Retrotran_gag_2"/>
    <property type="match status" value="1"/>
</dbReference>
<organism evidence="10 11">
    <name type="scientific">Populus tomentosa</name>
    <name type="common">Chinese white poplar</name>
    <dbReference type="NCBI Taxonomy" id="118781"/>
    <lineage>
        <taxon>Eukaryota</taxon>
        <taxon>Viridiplantae</taxon>
        <taxon>Streptophyta</taxon>
        <taxon>Embryophyta</taxon>
        <taxon>Tracheophyta</taxon>
        <taxon>Spermatophyta</taxon>
        <taxon>Magnoliopsida</taxon>
        <taxon>eudicotyledons</taxon>
        <taxon>Gunneridae</taxon>
        <taxon>Pentapetalae</taxon>
        <taxon>rosids</taxon>
        <taxon>fabids</taxon>
        <taxon>Malpighiales</taxon>
        <taxon>Salicaceae</taxon>
        <taxon>Saliceae</taxon>
        <taxon>Populus</taxon>
    </lineage>
</organism>
<keyword evidence="5" id="KW-1133">Transmembrane helix</keyword>
<evidence type="ECO:0000256" key="3">
    <source>
        <dbReference type="ARBA" id="ARBA00022692"/>
    </source>
</evidence>
<comment type="subcellular location">
    <subcellularLocation>
        <location evidence="1">Membrane</location>
    </subcellularLocation>
</comment>
<dbReference type="OrthoDB" id="1741593at2759"/>
<evidence type="ECO:0000256" key="8">
    <source>
        <dbReference type="SAM" id="MobiDB-lite"/>
    </source>
</evidence>
<dbReference type="InterPro" id="IPR001611">
    <property type="entry name" value="Leu-rich_rpt"/>
</dbReference>
<dbReference type="GO" id="GO:0005524">
    <property type="term" value="F:ATP binding"/>
    <property type="evidence" value="ECO:0007669"/>
    <property type="project" value="InterPro"/>
</dbReference>
<keyword evidence="11" id="KW-1185">Reference proteome</keyword>
<dbReference type="EMBL" id="JAAWWB010000030">
    <property type="protein sequence ID" value="KAG6745511.1"/>
    <property type="molecule type" value="Genomic_DNA"/>
</dbReference>
<evidence type="ECO:0000313" key="11">
    <source>
        <dbReference type="Proteomes" id="UP000886885"/>
    </source>
</evidence>
<dbReference type="Proteomes" id="UP000886885">
    <property type="component" value="Chromosome 15D"/>
</dbReference>
<dbReference type="GO" id="GO:0016020">
    <property type="term" value="C:membrane"/>
    <property type="evidence" value="ECO:0007669"/>
    <property type="project" value="UniProtKB-SubCell"/>
</dbReference>
<keyword evidence="3" id="KW-0812">Transmembrane</keyword>
<protein>
    <recommendedName>
        <fullName evidence="9">Protein kinase domain-containing protein</fullName>
    </recommendedName>
</protein>
<feature type="domain" description="Protein kinase" evidence="9">
    <location>
        <begin position="732"/>
        <end position="1006"/>
    </location>
</feature>
<keyword evidence="4" id="KW-0677">Repeat</keyword>
<dbReference type="InterPro" id="IPR000719">
    <property type="entry name" value="Prot_kinase_dom"/>
</dbReference>
<accession>A0A8X7Y6V9</accession>
<evidence type="ECO:0000313" key="10">
    <source>
        <dbReference type="EMBL" id="KAG6745511.1"/>
    </source>
</evidence>
<name>A0A8X7Y6V9_POPTO</name>
<evidence type="ECO:0000256" key="5">
    <source>
        <dbReference type="ARBA" id="ARBA00022989"/>
    </source>
</evidence>
<sequence length="1006" mass="112198">MAESTELMEHLNPQTESILTSLTTKMTEVLSRSQTSQHPPPTDSSTTPIGIKLNDSNFALWSQVVEMYISGKDKLGYINGEFPQPPETDLTFRRWRTENAIVKGWLINSMEPSLVANFIRFPTAKQVWDSAATTYFDGTDTSQVYDLRRRVTRMKQAGGSIEKYYNNLQGLWREIDFRRPNPMDCAVDIQKYNLILQEDRVYTFLDGLDDRLDKTRSDVLQLKPFPTVEQAYAHVRREEIRQTVMTSGAESAPGMVMNSKGFKAGRHHTPMKTSFFSLNNDRPNPSEKMPAPSDGIKCTHCGNAKHTRETCFKLHGYPDWWHELQTRKKRDNPNGSTGRAAIVTGEPSLSLTSQAETTQNSGNNSNVLHSCTHTADDNWILDSGATDHMTFDSNDFSHTTLPRRSHVATANGVPCPVTGAGTVTLSPSLSLPHTSGRANLMDHAVSKKEQQIWLWHHRLGHPSFGYLKHLFPDLFSNGMHSNFTCNTCILAKSHRVSYPHLLNSEGLSRQQHLLANEAEYLDSEADVGSNPAHLHNEAESIEPKDQAKSIMLELSSPAFLFGGGTDVGEALRGMICFQIYSQAISSMEQRTPCFANKLDGSLPAELGNCSSLVELRLQNNLLGGNLPPEICNVENLEVLFLSNNAQDWEMGRLSTLKILALRVIRGNNLLSGSMPTDLERSSRISYLEVRGNLLEGNIPAVFGLWSNLSMIGFSGNKLSSSVTPERGKLANLQVLRLSSNSLTGSILFSGEMPPALNMISLYFVNISFNQFSGKLPTSWMRIAASYLKSFLGNPELCLLDNDARYCKDVREGHTRGLDLHVLVGVVIGVVIFVTEDLLFEDIMPAREGRSEKYVIGRSKHGTVFTGYNLQTPESVGLSRRHEPCMVLDWDTRYRFTLGIAQGLSYLHHDRAKQIIQRDFKSDNNFLDSESAPEVGDFRISSNTKFLSCISPVSLSKISENAYSIRLTEKVDVCSYGVFLLELVFRKLPPALKKACISSPGQGRHIT</sequence>
<dbReference type="InterPro" id="IPR001245">
    <property type="entry name" value="Ser-Thr/Tyr_kinase_cat_dom"/>
</dbReference>
<dbReference type="Pfam" id="PF22936">
    <property type="entry name" value="Pol_BBD"/>
    <property type="match status" value="1"/>
</dbReference>
<evidence type="ECO:0000259" key="9">
    <source>
        <dbReference type="PROSITE" id="PS50011"/>
    </source>
</evidence>
<keyword evidence="6" id="KW-0472">Membrane</keyword>
<keyword evidence="7" id="KW-0325">Glycoprotein</keyword>
<comment type="caution">
    <text evidence="10">The sequence shown here is derived from an EMBL/GenBank/DDBJ whole genome shotgun (WGS) entry which is preliminary data.</text>
</comment>